<evidence type="ECO:0000313" key="2">
    <source>
        <dbReference type="Proteomes" id="UP000056750"/>
    </source>
</evidence>
<sequence length="104" mass="12070">MYTFNVRKEGFTEPAISHTIVKGYKHHYFVETVNQLDDGRLSICFAAYRPERKKWIEDLAYFDKDAAPFIKALFDYAIKRTIISTIPQVVSLYVESSNEVTNVV</sequence>
<keyword evidence="2" id="KW-1185">Reference proteome</keyword>
<gene>
    <name evidence="1" type="ORF">AVL57_00195</name>
</gene>
<protein>
    <submittedName>
        <fullName evidence="1">Uncharacterized protein</fullName>
    </submittedName>
</protein>
<accession>A0ABM5YQF1</accession>
<proteinExistence type="predicted"/>
<dbReference type="RefSeq" id="WP_061093643.1">
    <property type="nucleotide sequence ID" value="NZ_CP013927.1"/>
</dbReference>
<evidence type="ECO:0000313" key="1">
    <source>
        <dbReference type="EMBL" id="AMJ76602.1"/>
    </source>
</evidence>
<geneLocation type="plasmid" evidence="1 2">
    <name>pASTE61-200</name>
</geneLocation>
<dbReference type="Proteomes" id="UP000056750">
    <property type="component" value="Plasmid pASTE61-200"/>
</dbReference>
<reference evidence="1 2" key="1">
    <citation type="submission" date="2015-12" db="EMBL/GenBank/DDBJ databases">
        <title>Intraspecies pangenome expansion in the marine bacterium Alteromonas.</title>
        <authorList>
            <person name="Lopez-Perez M."/>
            <person name="Rodriguez-Valera F."/>
        </authorList>
    </citation>
    <scope>NUCLEOTIDE SEQUENCE [LARGE SCALE GENOMIC DNA]</scope>
    <source>
        <strain evidence="1 2">LMG 21861</strain>
        <plasmid evidence="1 2">pASTE61-200</plasmid>
    </source>
</reference>
<name>A0ABM5YQF1_9ALTE</name>
<dbReference type="EMBL" id="CP013927">
    <property type="protein sequence ID" value="AMJ76602.1"/>
    <property type="molecule type" value="Genomic_DNA"/>
</dbReference>
<organism evidence="1 2">
    <name type="scientific">Alteromonas stellipolaris</name>
    <dbReference type="NCBI Taxonomy" id="233316"/>
    <lineage>
        <taxon>Bacteria</taxon>
        <taxon>Pseudomonadati</taxon>
        <taxon>Pseudomonadota</taxon>
        <taxon>Gammaproteobacteria</taxon>
        <taxon>Alteromonadales</taxon>
        <taxon>Alteromonadaceae</taxon>
        <taxon>Alteromonas/Salinimonas group</taxon>
        <taxon>Alteromonas</taxon>
    </lineage>
</organism>
<keyword evidence="1" id="KW-0614">Plasmid</keyword>